<evidence type="ECO:0000259" key="12">
    <source>
        <dbReference type="PROSITE" id="PS50871"/>
    </source>
</evidence>
<evidence type="ECO:0000256" key="7">
    <source>
        <dbReference type="ARBA" id="ARBA00023180"/>
    </source>
</evidence>
<dbReference type="SUPFAM" id="SSF49842">
    <property type="entry name" value="TNF-like"/>
    <property type="match status" value="1"/>
</dbReference>
<evidence type="ECO:0000313" key="14">
    <source>
        <dbReference type="Proteomes" id="UP001474421"/>
    </source>
</evidence>
<dbReference type="PANTHER" id="PTHR15427">
    <property type="entry name" value="EMILIN ELASTIN MICROFIBRIL INTERFACE-LOCATED PROTEIN ELASTIN MICROFIBRIL INTERFACER"/>
    <property type="match status" value="1"/>
</dbReference>
<gene>
    <name evidence="13" type="ORF">NXF25_013680</name>
</gene>
<keyword evidence="9" id="KW-0175">Coiled coil</keyword>
<keyword evidence="14" id="KW-1185">Reference proteome</keyword>
<dbReference type="InterPro" id="IPR050392">
    <property type="entry name" value="Collagen/C1q_domain"/>
</dbReference>
<reference evidence="13 14" key="1">
    <citation type="journal article" date="2024" name="Proc. Natl. Acad. Sci. U.S.A.">
        <title>The genetic regulatory architecture and epigenomic basis for age-related changes in rattlesnake venom.</title>
        <authorList>
            <person name="Hogan M.P."/>
            <person name="Holding M.L."/>
            <person name="Nystrom G.S."/>
            <person name="Colston T.J."/>
            <person name="Bartlett D.A."/>
            <person name="Mason A.J."/>
            <person name="Ellsworth S.A."/>
            <person name="Rautsaw R.M."/>
            <person name="Lawrence K.C."/>
            <person name="Strickland J.L."/>
            <person name="He B."/>
            <person name="Fraser P."/>
            <person name="Margres M.J."/>
            <person name="Gilbert D.M."/>
            <person name="Gibbs H.L."/>
            <person name="Parkinson C.L."/>
            <person name="Rokyta D.R."/>
        </authorList>
    </citation>
    <scope>NUCLEOTIDE SEQUENCE [LARGE SCALE GENOMIC DNA]</scope>
    <source>
        <strain evidence="13">DRR0105</strain>
    </source>
</reference>
<keyword evidence="6 8" id="KW-1015">Disulfide bond</keyword>
<feature type="domain" description="C1q" evidence="12">
    <location>
        <begin position="459"/>
        <end position="591"/>
    </location>
</feature>
<dbReference type="AlphaFoldDB" id="A0AAW1BAC9"/>
<evidence type="ECO:0000256" key="10">
    <source>
        <dbReference type="SAM" id="MobiDB-lite"/>
    </source>
</evidence>
<evidence type="ECO:0000256" key="5">
    <source>
        <dbReference type="ARBA" id="ARBA00022737"/>
    </source>
</evidence>
<feature type="compositionally biased region" description="Polar residues" evidence="10">
    <location>
        <begin position="383"/>
        <end position="398"/>
    </location>
</feature>
<dbReference type="PROSITE" id="PS50026">
    <property type="entry name" value="EGF_3"/>
    <property type="match status" value="1"/>
</dbReference>
<evidence type="ECO:0000256" key="4">
    <source>
        <dbReference type="ARBA" id="ARBA00022729"/>
    </source>
</evidence>
<keyword evidence="7" id="KW-0325">Glycoprotein</keyword>
<dbReference type="CDD" id="cd00054">
    <property type="entry name" value="EGF_CA"/>
    <property type="match status" value="1"/>
</dbReference>
<dbReference type="GO" id="GO:0005576">
    <property type="term" value="C:extracellular region"/>
    <property type="evidence" value="ECO:0007669"/>
    <property type="project" value="UniProtKB-SubCell"/>
</dbReference>
<dbReference type="FunFam" id="2.10.25.10:FF:000057">
    <property type="entry name" value="protocadherin Fat 1 isoform X2"/>
    <property type="match status" value="1"/>
</dbReference>
<dbReference type="PROSITE" id="PS01186">
    <property type="entry name" value="EGF_2"/>
    <property type="match status" value="1"/>
</dbReference>
<feature type="domain" description="EGF-like" evidence="11">
    <location>
        <begin position="404"/>
        <end position="440"/>
    </location>
</feature>
<feature type="disulfide bond" evidence="8">
    <location>
        <begin position="430"/>
        <end position="439"/>
    </location>
</feature>
<sequence length="591" mass="65871">MNEQINDLCYDMEILQPLIEQGVPFSLTSEDELRLETDTISRKLENLTSVVTALNFTIEKLHKNQKELKNEAQDHDEISQRRIDECFVLMEDGLNKTMMVINSAIDSIQDNYVLKESLNTWKNETEACCDRGEKMENMLMLIPQFQKMNESLQILVNQNEKPKRIWPPAESSFGEQNIHHLSRGHPNTNTTLLNVQEHKQDTGHPDEKILLSSNEYNDHETRLQAVEAKVIKFLANNCVSVRNVKAAATENEKAISVQLQTFNSRIRALEAKSIRLSLSIPVLNKTANEARNLCQGVSGTIKEMNASIPKLMPSVHSEGILFQKGFQELTGAIVEAKTEALLANLTLYVDKSLEEAVDTITKRLKATVTVPKKTLPGKKTPVNAATNQAGRSQRNTESALETGDYLSCSSSPCQNGGTCVNERKGFVCACRYPFGGANCSAKMTEENAAAIDFSKGSYRYAPMIAFFASHTYGMNTPGPIRFNNLDVNYGTSYVPANGRFRVPYLGVYVFEYNIESSSPSISGYLVVDGTDKLAFRSENGSGDKYVTRVVTGDAILELNYGQEVWLRLAKGSIPAKYPPVTTFSGYLLYRT</sequence>
<evidence type="ECO:0000256" key="3">
    <source>
        <dbReference type="ARBA" id="ARBA00022536"/>
    </source>
</evidence>
<dbReference type="PROSITE" id="PS50871">
    <property type="entry name" value="C1Q"/>
    <property type="match status" value="1"/>
</dbReference>
<dbReference type="PRINTS" id="PR00007">
    <property type="entry name" value="COMPLEMNTC1Q"/>
</dbReference>
<dbReference type="PANTHER" id="PTHR15427:SF3">
    <property type="entry name" value="MULTIMERIN-1"/>
    <property type="match status" value="1"/>
</dbReference>
<dbReference type="GO" id="GO:0030948">
    <property type="term" value="P:negative regulation of vascular endothelial growth factor receptor signaling pathway"/>
    <property type="evidence" value="ECO:0007669"/>
    <property type="project" value="TreeGrafter"/>
</dbReference>
<feature type="coiled-coil region" evidence="9">
    <location>
        <begin position="51"/>
        <end position="78"/>
    </location>
</feature>
<dbReference type="InterPro" id="IPR008983">
    <property type="entry name" value="Tumour_necrosis_fac-like_dom"/>
</dbReference>
<dbReference type="EMBL" id="JAOTOJ010000007">
    <property type="protein sequence ID" value="KAK9398711.1"/>
    <property type="molecule type" value="Genomic_DNA"/>
</dbReference>
<comment type="caution">
    <text evidence="13">The sequence shown here is derived from an EMBL/GenBank/DDBJ whole genome shotgun (WGS) entry which is preliminary data.</text>
</comment>
<keyword evidence="5" id="KW-0677">Repeat</keyword>
<accession>A0AAW1BAC9</accession>
<keyword evidence="3 8" id="KW-0245">EGF-like domain</keyword>
<dbReference type="GO" id="GO:0090051">
    <property type="term" value="P:negative regulation of cell migration involved in sprouting angiogenesis"/>
    <property type="evidence" value="ECO:0007669"/>
    <property type="project" value="TreeGrafter"/>
</dbReference>
<protein>
    <submittedName>
        <fullName evidence="13">Multimerin-1</fullName>
    </submittedName>
</protein>
<dbReference type="InterPro" id="IPR001073">
    <property type="entry name" value="C1q_dom"/>
</dbReference>
<evidence type="ECO:0000256" key="6">
    <source>
        <dbReference type="ARBA" id="ARBA00023157"/>
    </source>
</evidence>
<evidence type="ECO:0000259" key="11">
    <source>
        <dbReference type="PROSITE" id="PS50026"/>
    </source>
</evidence>
<evidence type="ECO:0000256" key="9">
    <source>
        <dbReference type="SAM" id="Coils"/>
    </source>
</evidence>
<dbReference type="SUPFAM" id="SSF57196">
    <property type="entry name" value="EGF/Laminin"/>
    <property type="match status" value="1"/>
</dbReference>
<comment type="subcellular location">
    <subcellularLocation>
        <location evidence="1">Secreted</location>
    </subcellularLocation>
</comment>
<dbReference type="SMART" id="SM00110">
    <property type="entry name" value="C1Q"/>
    <property type="match status" value="1"/>
</dbReference>
<keyword evidence="2" id="KW-0964">Secreted</keyword>
<dbReference type="InterPro" id="IPR000152">
    <property type="entry name" value="EGF-type_Asp/Asn_hydroxyl_site"/>
</dbReference>
<organism evidence="13 14">
    <name type="scientific">Crotalus adamanteus</name>
    <name type="common">Eastern diamondback rattlesnake</name>
    <dbReference type="NCBI Taxonomy" id="8729"/>
    <lineage>
        <taxon>Eukaryota</taxon>
        <taxon>Metazoa</taxon>
        <taxon>Chordata</taxon>
        <taxon>Craniata</taxon>
        <taxon>Vertebrata</taxon>
        <taxon>Euteleostomi</taxon>
        <taxon>Lepidosauria</taxon>
        <taxon>Squamata</taxon>
        <taxon>Bifurcata</taxon>
        <taxon>Unidentata</taxon>
        <taxon>Episquamata</taxon>
        <taxon>Toxicofera</taxon>
        <taxon>Serpentes</taxon>
        <taxon>Colubroidea</taxon>
        <taxon>Viperidae</taxon>
        <taxon>Crotalinae</taxon>
        <taxon>Crotalus</taxon>
    </lineage>
</organism>
<dbReference type="FunFam" id="2.60.120.40:FF:000009">
    <property type="entry name" value="Multimerin-1"/>
    <property type="match status" value="1"/>
</dbReference>
<dbReference type="PROSITE" id="PS00022">
    <property type="entry name" value="EGF_1"/>
    <property type="match status" value="1"/>
</dbReference>
<proteinExistence type="predicted"/>
<dbReference type="SMART" id="SM00181">
    <property type="entry name" value="EGF"/>
    <property type="match status" value="1"/>
</dbReference>
<feature type="region of interest" description="Disordered" evidence="10">
    <location>
        <begin position="375"/>
        <end position="398"/>
    </location>
</feature>
<evidence type="ECO:0000256" key="2">
    <source>
        <dbReference type="ARBA" id="ARBA00022525"/>
    </source>
</evidence>
<dbReference type="Gene3D" id="2.10.25.10">
    <property type="entry name" value="Laminin"/>
    <property type="match status" value="1"/>
</dbReference>
<keyword evidence="4" id="KW-0732">Signal</keyword>
<dbReference type="Pfam" id="PF00008">
    <property type="entry name" value="EGF"/>
    <property type="match status" value="1"/>
</dbReference>
<dbReference type="PROSITE" id="PS00010">
    <property type="entry name" value="ASX_HYDROXYL"/>
    <property type="match status" value="1"/>
</dbReference>
<dbReference type="InterPro" id="IPR000742">
    <property type="entry name" value="EGF"/>
</dbReference>
<evidence type="ECO:0000313" key="13">
    <source>
        <dbReference type="EMBL" id="KAK9398711.1"/>
    </source>
</evidence>
<dbReference type="Proteomes" id="UP001474421">
    <property type="component" value="Unassembled WGS sequence"/>
</dbReference>
<name>A0AAW1BAC9_CROAD</name>
<comment type="caution">
    <text evidence="8">Lacks conserved residue(s) required for the propagation of feature annotation.</text>
</comment>
<evidence type="ECO:0000256" key="8">
    <source>
        <dbReference type="PROSITE-ProRule" id="PRU00076"/>
    </source>
</evidence>
<dbReference type="Pfam" id="PF00386">
    <property type="entry name" value="C1q"/>
    <property type="match status" value="1"/>
</dbReference>
<dbReference type="Gene3D" id="2.60.120.40">
    <property type="match status" value="1"/>
</dbReference>
<evidence type="ECO:0000256" key="1">
    <source>
        <dbReference type="ARBA" id="ARBA00004613"/>
    </source>
</evidence>